<sequence>MKSKENKREEILKNIQKVVVKVGTSTLTKEDGNLNVEKIKKIVLELSNLSDKGYDIVLVTSGAIGAGMGKLNMTERPKTLHEKQTLASVGQVALTHLYQMLFHEYNKTIGQLLLTKGDFSDRRRYLNARNVCNTLLKNKIIPVINENDAVVSDEIKVGDNDTLSALVAGLIDADLLIILSDVQGLYNKNPQKYRDAALMEIVGDINEDIKNMAGGEGSKFGTGGMITKIIAAEMATKIGTHLVIASGENPQNITKIVEKENVGTLFVKKHKKISSKKYWLAYGTNKKGILTIDEGAESALYKGKSLLPVGIKSVEGAFNKGAVVKIENMKKEVIAMGISNYSSEEINLIKGQHSEDIENILGHKYADEAVHIDNVAKINKIV</sequence>
<evidence type="ECO:0000313" key="10">
    <source>
        <dbReference type="EMBL" id="BBM37027.1"/>
    </source>
</evidence>
<dbReference type="PANTHER" id="PTHR43654:SF1">
    <property type="entry name" value="ISOPENTENYL PHOSPHATE KINASE"/>
    <property type="match status" value="1"/>
</dbReference>
<dbReference type="InterPro" id="IPR005715">
    <property type="entry name" value="Glu_5kinase/COase_Synthase"/>
</dbReference>
<dbReference type="GO" id="GO:0005524">
    <property type="term" value="F:ATP binding"/>
    <property type="evidence" value="ECO:0007669"/>
    <property type="project" value="UniProtKB-KW"/>
</dbReference>
<comment type="similarity">
    <text evidence="8">Belongs to the glutamate 5-kinase family.</text>
</comment>
<dbReference type="InterPro" id="IPR019797">
    <property type="entry name" value="Glutamate_5-kinase_CS"/>
</dbReference>
<comment type="catalytic activity">
    <reaction evidence="8">
        <text>L-glutamate + ATP = L-glutamyl 5-phosphate + ADP</text>
        <dbReference type="Rhea" id="RHEA:14877"/>
        <dbReference type="ChEBI" id="CHEBI:29985"/>
        <dbReference type="ChEBI" id="CHEBI:30616"/>
        <dbReference type="ChEBI" id="CHEBI:58274"/>
        <dbReference type="ChEBI" id="CHEBI:456216"/>
        <dbReference type="EC" id="2.7.2.11"/>
    </reaction>
</comment>
<dbReference type="InterPro" id="IPR036393">
    <property type="entry name" value="AceGlu_kinase-like_sf"/>
</dbReference>
<evidence type="ECO:0000256" key="3">
    <source>
        <dbReference type="ARBA" id="ARBA00022650"/>
    </source>
</evidence>
<feature type="binding site" evidence="8">
    <location>
        <position position="160"/>
    </location>
    <ligand>
        <name>substrate</name>
    </ligand>
</feature>
<dbReference type="GO" id="GO:0005829">
    <property type="term" value="C:cytosol"/>
    <property type="evidence" value="ECO:0007669"/>
    <property type="project" value="TreeGrafter"/>
</dbReference>
<keyword evidence="3 8" id="KW-0641">Proline biosynthesis</keyword>
<keyword evidence="5 8" id="KW-0547">Nucleotide-binding</keyword>
<feature type="binding site" evidence="8">
    <location>
        <begin position="180"/>
        <end position="181"/>
    </location>
    <ligand>
        <name>ATP</name>
        <dbReference type="ChEBI" id="CHEBI:30616"/>
    </ligand>
</feature>
<name>A0A510JCU5_9FUSO</name>
<evidence type="ECO:0000256" key="5">
    <source>
        <dbReference type="ARBA" id="ARBA00022741"/>
    </source>
</evidence>
<comment type="function">
    <text evidence="8">Catalyzes the transfer of a phosphate group to glutamate to form L-glutamate 5-phosphate.</text>
</comment>
<dbReference type="SUPFAM" id="SSF88697">
    <property type="entry name" value="PUA domain-like"/>
    <property type="match status" value="1"/>
</dbReference>
<dbReference type="GO" id="GO:0003723">
    <property type="term" value="F:RNA binding"/>
    <property type="evidence" value="ECO:0007669"/>
    <property type="project" value="InterPro"/>
</dbReference>
<dbReference type="PANTHER" id="PTHR43654">
    <property type="entry name" value="GLUTAMATE 5-KINASE"/>
    <property type="match status" value="1"/>
</dbReference>
<evidence type="ECO:0000256" key="8">
    <source>
        <dbReference type="HAMAP-Rule" id="MF_00456"/>
    </source>
</evidence>
<evidence type="ECO:0000256" key="6">
    <source>
        <dbReference type="ARBA" id="ARBA00022777"/>
    </source>
</evidence>
<dbReference type="GO" id="GO:0055129">
    <property type="term" value="P:L-proline biosynthetic process"/>
    <property type="evidence" value="ECO:0007669"/>
    <property type="project" value="UniProtKB-UniRule"/>
</dbReference>
<accession>A0A510JCU5</accession>
<dbReference type="InterPro" id="IPR036974">
    <property type="entry name" value="PUA_sf"/>
</dbReference>
<dbReference type="InterPro" id="IPR011529">
    <property type="entry name" value="Glu_5kinase"/>
</dbReference>
<dbReference type="Pfam" id="PF00696">
    <property type="entry name" value="AA_kinase"/>
    <property type="match status" value="1"/>
</dbReference>
<dbReference type="PRINTS" id="PR00474">
    <property type="entry name" value="GLU5KINASE"/>
</dbReference>
<feature type="domain" description="PUA" evidence="9">
    <location>
        <begin position="288"/>
        <end position="370"/>
    </location>
</feature>
<dbReference type="HAMAP" id="MF_00456">
    <property type="entry name" value="ProB"/>
    <property type="match status" value="1"/>
</dbReference>
<dbReference type="NCBIfam" id="TIGR01027">
    <property type="entry name" value="proB"/>
    <property type="match status" value="1"/>
</dbReference>
<dbReference type="Gene3D" id="3.40.1160.10">
    <property type="entry name" value="Acetylglutamate kinase-like"/>
    <property type="match status" value="2"/>
</dbReference>
<feature type="binding site" evidence="8">
    <location>
        <begin position="222"/>
        <end position="228"/>
    </location>
    <ligand>
        <name>ATP</name>
        <dbReference type="ChEBI" id="CHEBI:30616"/>
    </ligand>
</feature>
<dbReference type="AlphaFoldDB" id="A0A510JCU5"/>
<dbReference type="GO" id="GO:0004349">
    <property type="term" value="F:glutamate 5-kinase activity"/>
    <property type="evidence" value="ECO:0007669"/>
    <property type="project" value="UniProtKB-UniRule"/>
</dbReference>
<dbReference type="SMART" id="SM00359">
    <property type="entry name" value="PUA"/>
    <property type="match status" value="1"/>
</dbReference>
<dbReference type="PIRSF" id="PIRSF000729">
    <property type="entry name" value="GK"/>
    <property type="match status" value="1"/>
</dbReference>
<dbReference type="CDD" id="cd21157">
    <property type="entry name" value="PUA_G5K"/>
    <property type="match status" value="1"/>
</dbReference>
<protein>
    <recommendedName>
        <fullName evidence="8">Glutamate 5-kinase</fullName>
        <ecNumber evidence="8">2.7.2.11</ecNumber>
    </recommendedName>
    <alternativeName>
        <fullName evidence="8">Gamma-glutamyl kinase</fullName>
        <shortName evidence="8">GK</shortName>
    </alternativeName>
</protein>
<dbReference type="CDD" id="cd04242">
    <property type="entry name" value="AAK_G5K_ProB"/>
    <property type="match status" value="1"/>
</dbReference>
<reference evidence="10 11" key="1">
    <citation type="submission" date="2019-07" db="EMBL/GenBank/DDBJ databases">
        <title>Complete Genome Sequence of Leptotrichia goodfellowii Strain JCM 16774.</title>
        <authorList>
            <person name="Watanabe S."/>
            <person name="Cui L."/>
        </authorList>
    </citation>
    <scope>NUCLEOTIDE SEQUENCE [LARGE SCALE GENOMIC DNA]</scope>
    <source>
        <strain evidence="10 11">JCM16774</strain>
    </source>
</reference>
<evidence type="ECO:0000256" key="1">
    <source>
        <dbReference type="ARBA" id="ARBA00022490"/>
    </source>
</evidence>
<dbReference type="OrthoDB" id="9804434at2"/>
<dbReference type="InterPro" id="IPR015947">
    <property type="entry name" value="PUA-like_sf"/>
</dbReference>
<dbReference type="RefSeq" id="WP_026738163.1">
    <property type="nucleotide sequence ID" value="NZ_AP019822.1"/>
</dbReference>
<keyword evidence="7 8" id="KW-0067">ATP-binding</keyword>
<dbReference type="EMBL" id="AP019822">
    <property type="protein sequence ID" value="BBM37027.1"/>
    <property type="molecule type" value="Genomic_DNA"/>
</dbReference>
<dbReference type="Proteomes" id="UP000321606">
    <property type="component" value="Chromosome"/>
</dbReference>
<dbReference type="Gene3D" id="2.30.130.10">
    <property type="entry name" value="PUA domain"/>
    <property type="match status" value="1"/>
</dbReference>
<dbReference type="InterPro" id="IPR002478">
    <property type="entry name" value="PUA"/>
</dbReference>
<feature type="binding site" evidence="8">
    <location>
        <position position="61"/>
    </location>
    <ligand>
        <name>substrate</name>
    </ligand>
</feature>
<dbReference type="UniPathway" id="UPA00098">
    <property type="reaction ID" value="UER00359"/>
</dbReference>
<evidence type="ECO:0000313" key="11">
    <source>
        <dbReference type="Proteomes" id="UP000321606"/>
    </source>
</evidence>
<dbReference type="PROSITE" id="PS00902">
    <property type="entry name" value="GLUTAMATE_5_KINASE"/>
    <property type="match status" value="1"/>
</dbReference>
<keyword evidence="2 8" id="KW-0028">Amino-acid biosynthesis</keyword>
<organism evidence="10 11">
    <name type="scientific">Pseudoleptotrichia goodfellowii</name>
    <dbReference type="NCBI Taxonomy" id="157692"/>
    <lineage>
        <taxon>Bacteria</taxon>
        <taxon>Fusobacteriati</taxon>
        <taxon>Fusobacteriota</taxon>
        <taxon>Fusobacteriia</taxon>
        <taxon>Fusobacteriales</taxon>
        <taxon>Leptotrichiaceae</taxon>
        <taxon>Pseudoleptotrichia</taxon>
    </lineage>
</organism>
<proteinExistence type="inferred from homology"/>
<gene>
    <name evidence="8" type="primary">proB</name>
    <name evidence="10" type="ORF">JCM16774_1973</name>
</gene>
<comment type="pathway">
    <text evidence="8">Amino-acid biosynthesis; L-proline biosynthesis; L-glutamate 5-semialdehyde from L-glutamate: step 1/2.</text>
</comment>
<keyword evidence="6 8" id="KW-0418">Kinase</keyword>
<dbReference type="Pfam" id="PF01472">
    <property type="entry name" value="PUA"/>
    <property type="match status" value="1"/>
</dbReference>
<keyword evidence="4 8" id="KW-0808">Transferase</keyword>
<evidence type="ECO:0000256" key="7">
    <source>
        <dbReference type="ARBA" id="ARBA00022840"/>
    </source>
</evidence>
<evidence type="ECO:0000256" key="4">
    <source>
        <dbReference type="ARBA" id="ARBA00022679"/>
    </source>
</evidence>
<dbReference type="InterPro" id="IPR001048">
    <property type="entry name" value="Asp/Glu/Uridylate_kinase"/>
</dbReference>
<comment type="subcellular location">
    <subcellularLocation>
        <location evidence="8">Cytoplasm</location>
    </subcellularLocation>
</comment>
<dbReference type="InterPro" id="IPR041739">
    <property type="entry name" value="G5K_ProB"/>
</dbReference>
<dbReference type="EC" id="2.7.2.11" evidence="8"/>
<dbReference type="STRING" id="714315.GCA_000516535_01981"/>
<evidence type="ECO:0000256" key="2">
    <source>
        <dbReference type="ARBA" id="ARBA00022605"/>
    </source>
</evidence>
<keyword evidence="1 8" id="KW-0963">Cytoplasm</keyword>
<dbReference type="KEGG" id="lgo:JCM16774_1973"/>
<dbReference type="InterPro" id="IPR001057">
    <property type="entry name" value="Glu/AcGlu_kinase"/>
</dbReference>
<dbReference type="PROSITE" id="PS50890">
    <property type="entry name" value="PUA"/>
    <property type="match status" value="1"/>
</dbReference>
<dbReference type="SUPFAM" id="SSF53633">
    <property type="entry name" value="Carbamate kinase-like"/>
    <property type="match status" value="1"/>
</dbReference>
<dbReference type="FunFam" id="3.40.1160.10:FF:000018">
    <property type="entry name" value="Glutamate 5-kinase"/>
    <property type="match status" value="1"/>
</dbReference>
<evidence type="ECO:0000259" key="9">
    <source>
        <dbReference type="SMART" id="SM00359"/>
    </source>
</evidence>
<feature type="binding site" evidence="8">
    <location>
        <position position="21"/>
    </location>
    <ligand>
        <name>ATP</name>
        <dbReference type="ChEBI" id="CHEBI:30616"/>
    </ligand>
</feature>
<feature type="binding site" evidence="8">
    <location>
        <position position="148"/>
    </location>
    <ligand>
        <name>substrate</name>
    </ligand>
</feature>